<organism evidence="8 9">
    <name type="scientific">Plasmodium falciparum RAJ116</name>
    <dbReference type="NCBI Taxonomy" id="580058"/>
    <lineage>
        <taxon>Eukaryota</taxon>
        <taxon>Sar</taxon>
        <taxon>Alveolata</taxon>
        <taxon>Apicomplexa</taxon>
        <taxon>Aconoidasida</taxon>
        <taxon>Haemosporida</taxon>
        <taxon>Plasmodiidae</taxon>
        <taxon>Plasmodium</taxon>
        <taxon>Plasmodium (Laverania)</taxon>
    </lineage>
</organism>
<dbReference type="PANTHER" id="PTHR23505:SF9">
    <property type="entry name" value="PROTEIN, PUTATIVE-RELATED"/>
    <property type="match status" value="1"/>
</dbReference>
<feature type="transmembrane region" description="Helical" evidence="7">
    <location>
        <begin position="523"/>
        <end position="549"/>
    </location>
</feature>
<protein>
    <submittedName>
        <fullName evidence="8">Major facilitator superfamily transporter</fullName>
    </submittedName>
</protein>
<feature type="transmembrane region" description="Helical" evidence="7">
    <location>
        <begin position="585"/>
        <end position="606"/>
    </location>
</feature>
<proteinExistence type="predicted"/>
<accession>A0A0L0CZU4</accession>
<dbReference type="InterPro" id="IPR044770">
    <property type="entry name" value="MFS_spinster-like"/>
</dbReference>
<evidence type="ECO:0000256" key="4">
    <source>
        <dbReference type="ARBA" id="ARBA00022989"/>
    </source>
</evidence>
<reference evidence="9" key="2">
    <citation type="submission" date="2015-07" db="EMBL/GenBank/DDBJ databases">
        <title>The genome sequence of Plasmodium falciparum RAJ116.</title>
        <authorList>
            <consortium name="The Broad Institute Genome Sequencing Platform"/>
            <person name="Volkman S.K."/>
            <person name="Neafsey D.E."/>
            <person name="Dash A.P."/>
            <person name="Chitnis C.E."/>
            <person name="Hartl D.L."/>
            <person name="Young S.K."/>
            <person name="Kodira C.D."/>
            <person name="Zeng Q."/>
            <person name="Koehrsen M."/>
            <person name="Godfrey P."/>
            <person name="Alvarado L."/>
            <person name="Berlin A."/>
            <person name="Borenstein D."/>
            <person name="Chen Z."/>
            <person name="Engels R."/>
            <person name="Freedman E."/>
            <person name="Gellesch M."/>
            <person name="Goldberg J."/>
            <person name="Griggs A."/>
            <person name="Gujja S."/>
            <person name="Heiman D."/>
            <person name="Hepburn T."/>
            <person name="Howarth C."/>
            <person name="Jen D."/>
            <person name="Larson L."/>
            <person name="Lewis B."/>
            <person name="Mehta T."/>
            <person name="Park D."/>
            <person name="Pearson M."/>
            <person name="Roberts A."/>
            <person name="Saif S."/>
            <person name="Shea T."/>
            <person name="Shenoy N."/>
            <person name="Sisk P."/>
            <person name="Stolte C."/>
            <person name="Sykes S."/>
            <person name="Walk T."/>
            <person name="White J."/>
            <person name="Yandava C."/>
            <person name="Wirth D.F."/>
            <person name="Nusbaum C."/>
            <person name="Birren B."/>
        </authorList>
    </citation>
    <scope>NUCLEOTIDE SEQUENCE [LARGE SCALE GENOMIC DNA]</scope>
    <source>
        <strain evidence="9">RAJ116</strain>
    </source>
</reference>
<dbReference type="InterPro" id="IPR036259">
    <property type="entry name" value="MFS_trans_sf"/>
</dbReference>
<evidence type="ECO:0000256" key="1">
    <source>
        <dbReference type="ARBA" id="ARBA00004141"/>
    </source>
</evidence>
<dbReference type="OrthoDB" id="6770063at2759"/>
<keyword evidence="5 7" id="KW-0472">Membrane</keyword>
<reference evidence="9" key="1">
    <citation type="submission" date="2015-07" db="EMBL/GenBank/DDBJ databases">
        <title>Annotation of Plasmodium falciparum RAJ116.</title>
        <authorList>
            <consortium name="The Broad Institute Genome Sequencing Platform"/>
            <person name="Volkman S.K."/>
            <person name="Neafsey D.E."/>
            <person name="Dash A.P."/>
            <person name="Chitnis C.E."/>
            <person name="Hartl D.L."/>
            <person name="Young S.K."/>
            <person name="Zeng Q."/>
            <person name="Koehrsen M."/>
            <person name="Alvarado L."/>
            <person name="Berlin A."/>
            <person name="Borenstein D."/>
            <person name="Chapman S.B."/>
            <person name="Chen Z."/>
            <person name="Engels R."/>
            <person name="Freedman E."/>
            <person name="Gellesch M."/>
            <person name="Goldberg J."/>
            <person name="Griggs A."/>
            <person name="Gujja S."/>
            <person name="Heilman E.R."/>
            <person name="Heiman D.I."/>
            <person name="Howarth C."/>
            <person name="Jen D."/>
            <person name="Larson L."/>
            <person name="Mehta T."/>
            <person name="Neiman D."/>
            <person name="Park D."/>
            <person name="Pearson M."/>
            <person name="Roberts A."/>
            <person name="Saif S."/>
            <person name="Shea T."/>
            <person name="Shenoy N."/>
            <person name="Sisk P."/>
            <person name="Stolte C."/>
            <person name="Sykes S."/>
            <person name="Walk T."/>
            <person name="White J."/>
            <person name="Yandava C."/>
            <person name="Haas B."/>
            <person name="Henn M.R."/>
            <person name="Nusbaum C."/>
            <person name="Birren B."/>
        </authorList>
    </citation>
    <scope>NUCLEOTIDE SEQUENCE [LARGE SCALE GENOMIC DNA]</scope>
    <source>
        <strain evidence="9">RAJ116</strain>
    </source>
</reference>
<evidence type="ECO:0000256" key="7">
    <source>
        <dbReference type="SAM" id="Phobius"/>
    </source>
</evidence>
<dbReference type="PANTHER" id="PTHR23505">
    <property type="entry name" value="SPINSTER"/>
    <property type="match status" value="1"/>
</dbReference>
<feature type="compositionally biased region" description="Low complexity" evidence="6">
    <location>
        <begin position="157"/>
        <end position="172"/>
    </location>
</feature>
<feature type="transmembrane region" description="Helical" evidence="7">
    <location>
        <begin position="561"/>
        <end position="579"/>
    </location>
</feature>
<dbReference type="SUPFAM" id="SSF103473">
    <property type="entry name" value="MFS general substrate transporter"/>
    <property type="match status" value="1"/>
</dbReference>
<evidence type="ECO:0000256" key="5">
    <source>
        <dbReference type="ARBA" id="ARBA00023136"/>
    </source>
</evidence>
<feature type="region of interest" description="Disordered" evidence="6">
    <location>
        <begin position="148"/>
        <end position="177"/>
    </location>
</feature>
<feature type="transmembrane region" description="Helical" evidence="7">
    <location>
        <begin position="665"/>
        <end position="683"/>
    </location>
</feature>
<gene>
    <name evidence="8" type="ORF">PFLG_02854</name>
</gene>
<feature type="transmembrane region" description="Helical" evidence="7">
    <location>
        <begin position="627"/>
        <end position="645"/>
    </location>
</feature>
<dbReference type="Gene3D" id="1.20.1250.20">
    <property type="entry name" value="MFS general substrate transporter like domains"/>
    <property type="match status" value="1"/>
</dbReference>
<evidence type="ECO:0000256" key="6">
    <source>
        <dbReference type="SAM" id="MobiDB-lite"/>
    </source>
</evidence>
<dbReference type="AlphaFoldDB" id="A0A0L0CZU4"/>
<keyword evidence="2" id="KW-0813">Transport</keyword>
<dbReference type="GO" id="GO:0016020">
    <property type="term" value="C:membrane"/>
    <property type="evidence" value="ECO:0007669"/>
    <property type="project" value="UniProtKB-SubCell"/>
</dbReference>
<evidence type="ECO:0000256" key="3">
    <source>
        <dbReference type="ARBA" id="ARBA00022692"/>
    </source>
</evidence>
<dbReference type="Proteomes" id="UP000054566">
    <property type="component" value="Unassembled WGS sequence"/>
</dbReference>
<sequence length="702" mass="81372">MAEIKNLIKKKENIYNKSDKINNNKESNNIYINKNINIYNNKNIHIYNNEHNNYKEPKEIFQNVKYIHSADGTPREVYPKNYISIINSEHKNKMKNEKNKKAGSQEIQTGIEYMNNKNDNNMNDNNINGDKINGDNINADNINGDNIYDNNIHRQKSSNNSNKSSHSLYHSNENMKNKNTQIHVNNCTTNNSYEYNNTNNIIKECKKDKCYLLYNENKDSSYYYMNGQNNINNYNYNNIIIKGGNIHNNIYYNTKPVDKYEHYSKCLQPVIINNNNNNNNHNNNNNNNNIDCNCINIKSKFNYKNQLKINNISVYDQKKKKTNNNIICSSDFVKSNNIYTPIQTPMEYSTNCVIKKANNIKYDHINNDFNNIYNNYNHINSNCNNINEIQHCVLIIIYRTFYNSSICKIDKRKHNNQTKDISYSSKDTNKSIAQKHKYKKSKLFSDSKNKLLRRNFNRSATYIMEKKTNVLKKTLKEVKKLFHNKLYIIITLGMSNLYFVVTGIQFWITEYMSVVLLTEKMKIVTVSTLCFLTSPTSGVWFGGFVCDLFGGYKNTNYSKTIKVATAFAISACIFGILSAHLKNFIFFSISLWLCLFTGSALVPVCVGMLLSCVNNHQKSLSSAVSQVIYNVFGWFSAPLLSGIIMDIMHKYTNDNRLALKAGFPMILYSSSIGFLLLFYANFLDLSEKKENDDLIELEEPLT</sequence>
<feature type="transmembrane region" description="Helical" evidence="7">
    <location>
        <begin position="486"/>
        <end position="508"/>
    </location>
</feature>
<dbReference type="EMBL" id="GG664654">
    <property type="protein sequence ID" value="KNC37716.1"/>
    <property type="molecule type" value="Genomic_DNA"/>
</dbReference>
<evidence type="ECO:0000313" key="8">
    <source>
        <dbReference type="EMBL" id="KNC37716.1"/>
    </source>
</evidence>
<name>A0A0L0CZU4_PLAFA</name>
<evidence type="ECO:0000313" key="9">
    <source>
        <dbReference type="Proteomes" id="UP000054566"/>
    </source>
</evidence>
<keyword evidence="3 7" id="KW-0812">Transmembrane</keyword>
<evidence type="ECO:0000256" key="2">
    <source>
        <dbReference type="ARBA" id="ARBA00022448"/>
    </source>
</evidence>
<keyword evidence="4 7" id="KW-1133">Transmembrane helix</keyword>
<comment type="subcellular location">
    <subcellularLocation>
        <location evidence="1">Membrane</location>
        <topology evidence="1">Multi-pass membrane protein</topology>
    </subcellularLocation>
</comment>